<organism evidence="2 3">
    <name type="scientific">Araneus ventricosus</name>
    <name type="common">Orbweaver spider</name>
    <name type="synonym">Epeira ventricosa</name>
    <dbReference type="NCBI Taxonomy" id="182803"/>
    <lineage>
        <taxon>Eukaryota</taxon>
        <taxon>Metazoa</taxon>
        <taxon>Ecdysozoa</taxon>
        <taxon>Arthropoda</taxon>
        <taxon>Chelicerata</taxon>
        <taxon>Arachnida</taxon>
        <taxon>Araneae</taxon>
        <taxon>Araneomorphae</taxon>
        <taxon>Entelegynae</taxon>
        <taxon>Araneoidea</taxon>
        <taxon>Araneidae</taxon>
        <taxon>Araneus</taxon>
    </lineage>
</organism>
<dbReference type="EMBL" id="BGPR01022479">
    <property type="protein sequence ID" value="GBN88818.1"/>
    <property type="molecule type" value="Genomic_DNA"/>
</dbReference>
<dbReference type="AlphaFoldDB" id="A0A4Y2SKK1"/>
<feature type="region of interest" description="Disordered" evidence="1">
    <location>
        <begin position="69"/>
        <end position="91"/>
    </location>
</feature>
<feature type="compositionally biased region" description="Basic residues" evidence="1">
    <location>
        <begin position="79"/>
        <end position="91"/>
    </location>
</feature>
<protein>
    <submittedName>
        <fullName evidence="2">Uncharacterized protein</fullName>
    </submittedName>
</protein>
<reference evidence="2 3" key="1">
    <citation type="journal article" date="2019" name="Sci. Rep.">
        <title>Orb-weaving spider Araneus ventricosus genome elucidates the spidroin gene catalogue.</title>
        <authorList>
            <person name="Kono N."/>
            <person name="Nakamura H."/>
            <person name="Ohtoshi R."/>
            <person name="Moran D.A.P."/>
            <person name="Shinohara A."/>
            <person name="Yoshida Y."/>
            <person name="Fujiwara M."/>
            <person name="Mori M."/>
            <person name="Tomita M."/>
            <person name="Arakawa K."/>
        </authorList>
    </citation>
    <scope>NUCLEOTIDE SEQUENCE [LARGE SCALE GENOMIC DNA]</scope>
</reference>
<proteinExistence type="predicted"/>
<evidence type="ECO:0000256" key="1">
    <source>
        <dbReference type="SAM" id="MobiDB-lite"/>
    </source>
</evidence>
<accession>A0A4Y2SKK1</accession>
<evidence type="ECO:0000313" key="3">
    <source>
        <dbReference type="Proteomes" id="UP000499080"/>
    </source>
</evidence>
<comment type="caution">
    <text evidence="2">The sequence shown here is derived from an EMBL/GenBank/DDBJ whole genome shotgun (WGS) entry which is preliminary data.</text>
</comment>
<keyword evidence="3" id="KW-1185">Reference proteome</keyword>
<gene>
    <name evidence="2" type="ORF">AVEN_125883_1</name>
</gene>
<dbReference type="Proteomes" id="UP000499080">
    <property type="component" value="Unassembled WGS sequence"/>
</dbReference>
<evidence type="ECO:0000313" key="2">
    <source>
        <dbReference type="EMBL" id="GBN88818.1"/>
    </source>
</evidence>
<sequence>MLIRMGMEKVPNEAKGLPLGQERKRGSIPAVLQCWKTLQKAKSHHASNGLGQRQAKRLIRYQEGWISFLKNNRPSNQRKNTKSSKHMRPKS</sequence>
<feature type="compositionally biased region" description="Polar residues" evidence="1">
    <location>
        <begin position="69"/>
        <end position="78"/>
    </location>
</feature>
<name>A0A4Y2SKK1_ARAVE</name>